<organism evidence="2 3">
    <name type="scientific">Tetragonisca angustula</name>
    <dbReference type="NCBI Taxonomy" id="166442"/>
    <lineage>
        <taxon>Eukaryota</taxon>
        <taxon>Metazoa</taxon>
        <taxon>Ecdysozoa</taxon>
        <taxon>Arthropoda</taxon>
        <taxon>Hexapoda</taxon>
        <taxon>Insecta</taxon>
        <taxon>Pterygota</taxon>
        <taxon>Neoptera</taxon>
        <taxon>Endopterygota</taxon>
        <taxon>Hymenoptera</taxon>
        <taxon>Apocrita</taxon>
        <taxon>Aculeata</taxon>
        <taxon>Apoidea</taxon>
        <taxon>Anthophila</taxon>
        <taxon>Apidae</taxon>
        <taxon>Tetragonisca</taxon>
    </lineage>
</organism>
<proteinExistence type="inferred from homology"/>
<reference evidence="2 3" key="1">
    <citation type="submission" date="2024-05" db="EMBL/GenBank/DDBJ databases">
        <title>The nuclear and mitochondrial genome assemblies of Tetragonisca angustula (Apidae: Meliponini), a tiny yet remarkable pollinator in the Neotropics.</title>
        <authorList>
            <person name="Ferrari R."/>
            <person name="Ricardo P.C."/>
            <person name="Dias F.C."/>
            <person name="Araujo N.S."/>
            <person name="Soares D.O."/>
            <person name="Zhou Q.-S."/>
            <person name="Zhu C.-D."/>
            <person name="Coutinho L."/>
            <person name="Airas M.C."/>
            <person name="Batista T.M."/>
        </authorList>
    </citation>
    <scope>NUCLEOTIDE SEQUENCE [LARGE SCALE GENOMIC DNA]</scope>
    <source>
        <strain evidence="2">ASF017062</strain>
        <tissue evidence="2">Abdomen</tissue>
    </source>
</reference>
<dbReference type="PANTHER" id="PTHR23074:SF17">
    <property type="entry name" value="FIDGETIN-LIKE PROTEIN 1"/>
    <property type="match status" value="1"/>
</dbReference>
<dbReference type="AlphaFoldDB" id="A0AAW0ZIM0"/>
<dbReference type="PANTHER" id="PTHR23074">
    <property type="entry name" value="AAA DOMAIN-CONTAINING"/>
    <property type="match status" value="1"/>
</dbReference>
<accession>A0AAW0ZIM0</accession>
<name>A0AAW0ZIM0_9HYME</name>
<dbReference type="Gene3D" id="1.10.8.60">
    <property type="match status" value="1"/>
</dbReference>
<dbReference type="Proteomes" id="UP001432146">
    <property type="component" value="Unassembled WGS sequence"/>
</dbReference>
<evidence type="ECO:0000256" key="1">
    <source>
        <dbReference type="ARBA" id="ARBA00006914"/>
    </source>
</evidence>
<keyword evidence="3" id="KW-1185">Reference proteome</keyword>
<comment type="caution">
    <text evidence="2">The sequence shown here is derived from an EMBL/GenBank/DDBJ whole genome shotgun (WGS) entry which is preliminary data.</text>
</comment>
<protein>
    <submittedName>
        <fullName evidence="2">Uncharacterized protein</fullName>
    </submittedName>
</protein>
<dbReference type="InterPro" id="IPR027417">
    <property type="entry name" value="P-loop_NTPase"/>
</dbReference>
<dbReference type="InterPro" id="IPR050304">
    <property type="entry name" value="MT-severing_AAA_ATPase"/>
</dbReference>
<evidence type="ECO:0000313" key="3">
    <source>
        <dbReference type="Proteomes" id="UP001432146"/>
    </source>
</evidence>
<sequence length="88" mass="9967">MFLSKTGIHSYSGADMSNLCKEDSMGPIRSIPINQLENIRNEDVRRVTVDGFKETLIHVHPSVSKFSLTTYVEWDGIYGTRTAQNYKA</sequence>
<dbReference type="Gene3D" id="3.40.50.300">
    <property type="entry name" value="P-loop containing nucleotide triphosphate hydrolases"/>
    <property type="match status" value="1"/>
</dbReference>
<gene>
    <name evidence="2" type="ORF">QLX08_009413</name>
</gene>
<comment type="similarity">
    <text evidence="1">Belongs to the AAA ATPase family.</text>
</comment>
<dbReference type="EMBL" id="JAWNGG020000208">
    <property type="protein sequence ID" value="KAK9296563.1"/>
    <property type="molecule type" value="Genomic_DNA"/>
</dbReference>
<dbReference type="GO" id="GO:0008568">
    <property type="term" value="F:microtubule severing ATPase activity"/>
    <property type="evidence" value="ECO:0007669"/>
    <property type="project" value="TreeGrafter"/>
</dbReference>
<dbReference type="GO" id="GO:0016887">
    <property type="term" value="F:ATP hydrolysis activity"/>
    <property type="evidence" value="ECO:0007669"/>
    <property type="project" value="TreeGrafter"/>
</dbReference>
<evidence type="ECO:0000313" key="2">
    <source>
        <dbReference type="EMBL" id="KAK9296563.1"/>
    </source>
</evidence>